<dbReference type="OrthoDB" id="8481942at2"/>
<reference evidence="1 2" key="1">
    <citation type="submission" date="2016-10" db="EMBL/GenBank/DDBJ databases">
        <authorList>
            <person name="de Groot N.N."/>
        </authorList>
    </citation>
    <scope>NUCLEOTIDE SEQUENCE [LARGE SCALE GENOMIC DNA]</scope>
    <source>
        <strain evidence="1 2">CGMCC 1.6133</strain>
    </source>
</reference>
<name>A0A1G8XHV8_9GAMM</name>
<dbReference type="STRING" id="376427.SAMN04487954_10926"/>
<gene>
    <name evidence="1" type="ORF">SAMN04487954_10926</name>
</gene>
<dbReference type="RefSeq" id="WP_089686324.1">
    <property type="nucleotide sequence ID" value="NZ_FNES01000009.1"/>
</dbReference>
<dbReference type="AlphaFoldDB" id="A0A1G8XHV8"/>
<evidence type="ECO:0000313" key="2">
    <source>
        <dbReference type="Proteomes" id="UP000198525"/>
    </source>
</evidence>
<sequence length="68" mass="7906">MRVKIGNQWHDSRDEPICIQVSEGEQLQIAQMDRTVAKNGKFAVFPEDWTTHQAIDWMRDPIDPEPQA</sequence>
<dbReference type="Proteomes" id="UP000198525">
    <property type="component" value="Unassembled WGS sequence"/>
</dbReference>
<proteinExistence type="predicted"/>
<keyword evidence="2" id="KW-1185">Reference proteome</keyword>
<protein>
    <submittedName>
        <fullName evidence="1">Uncharacterized protein</fullName>
    </submittedName>
</protein>
<accession>A0A1G8XHV8</accession>
<evidence type="ECO:0000313" key="1">
    <source>
        <dbReference type="EMBL" id="SDJ89360.1"/>
    </source>
</evidence>
<dbReference type="EMBL" id="FNES01000009">
    <property type="protein sequence ID" value="SDJ89360.1"/>
    <property type="molecule type" value="Genomic_DNA"/>
</dbReference>
<organism evidence="1 2">
    <name type="scientific">Billgrantia gudaonensis</name>
    <dbReference type="NCBI Taxonomy" id="376427"/>
    <lineage>
        <taxon>Bacteria</taxon>
        <taxon>Pseudomonadati</taxon>
        <taxon>Pseudomonadota</taxon>
        <taxon>Gammaproteobacteria</taxon>
        <taxon>Oceanospirillales</taxon>
        <taxon>Halomonadaceae</taxon>
        <taxon>Billgrantia</taxon>
    </lineage>
</organism>